<evidence type="ECO:0000256" key="1">
    <source>
        <dbReference type="SAM" id="MobiDB-lite"/>
    </source>
</evidence>
<dbReference type="AlphaFoldDB" id="A0A7S3PC14"/>
<sequence>MNVNSTSERNNDGPFFLSAPLALGEAGLRRRETTTMKKNDTPSNNNKQSPAPVKGDWAPTDKIHKLSYYHPLEPTHTTFSRDSLVPVLDRLTYALGALSCHVIRYDDQHMAAACTTMDANVKFQVNIFAVRENDLVLELQRLAGDSFVFHKQYAQPLLWAVRNQQPQQYTATMEDPRTVTEFPEIMDQCMNDHDGQIKNDNDQDDIYTALCLAEEMIQSDGWDVRHMGLETLVALTDPASAGLETATVVAQRIISDMHIVLEILETFVLCDHEYLSLAALKVCRQIWQILSATMTTTTTVTDHVSTALIQRLEQFVQHVHVVPHHATLALQGLTALGKVSNCLQSSLAPPPHAAWEHAYRQAMAAVQG</sequence>
<reference evidence="2" key="1">
    <citation type="submission" date="2021-01" db="EMBL/GenBank/DDBJ databases">
        <authorList>
            <person name="Corre E."/>
            <person name="Pelletier E."/>
            <person name="Niang G."/>
            <person name="Scheremetjew M."/>
            <person name="Finn R."/>
            <person name="Kale V."/>
            <person name="Holt S."/>
            <person name="Cochrane G."/>
            <person name="Meng A."/>
            <person name="Brown T."/>
            <person name="Cohen L."/>
        </authorList>
    </citation>
    <scope>NUCLEOTIDE SEQUENCE</scope>
    <source>
        <strain evidence="2">CCMP127</strain>
    </source>
</reference>
<accession>A0A7S3PC14</accession>
<proteinExistence type="predicted"/>
<name>A0A7S3PC14_9STRA</name>
<feature type="region of interest" description="Disordered" evidence="1">
    <location>
        <begin position="34"/>
        <end position="56"/>
    </location>
</feature>
<protein>
    <submittedName>
        <fullName evidence="2">Uncharacterized protein</fullName>
    </submittedName>
</protein>
<organism evidence="2">
    <name type="scientific">Amphora coffeiformis</name>
    <dbReference type="NCBI Taxonomy" id="265554"/>
    <lineage>
        <taxon>Eukaryota</taxon>
        <taxon>Sar</taxon>
        <taxon>Stramenopiles</taxon>
        <taxon>Ochrophyta</taxon>
        <taxon>Bacillariophyta</taxon>
        <taxon>Bacillariophyceae</taxon>
        <taxon>Bacillariophycidae</taxon>
        <taxon>Thalassiophysales</taxon>
        <taxon>Catenulaceae</taxon>
        <taxon>Amphora</taxon>
    </lineage>
</organism>
<dbReference type="EMBL" id="HBIM01021142">
    <property type="protein sequence ID" value="CAE0418952.1"/>
    <property type="molecule type" value="Transcribed_RNA"/>
</dbReference>
<gene>
    <name evidence="2" type="ORF">ACOF00016_LOCUS15817</name>
</gene>
<evidence type="ECO:0000313" key="2">
    <source>
        <dbReference type="EMBL" id="CAE0418952.1"/>
    </source>
</evidence>